<evidence type="ECO:0000256" key="1">
    <source>
        <dbReference type="SAM" id="MobiDB-lite"/>
    </source>
</evidence>
<protein>
    <submittedName>
        <fullName evidence="2">Uncharacterized protein</fullName>
    </submittedName>
</protein>
<feature type="region of interest" description="Disordered" evidence="1">
    <location>
        <begin position="1"/>
        <end position="70"/>
    </location>
</feature>
<gene>
    <name evidence="2" type="ORF">HaLaN_09985</name>
</gene>
<keyword evidence="3" id="KW-1185">Reference proteome</keyword>
<sequence>MGHLSAWLGRESSVSGVPKLPTPGSCTAHPPPAGSTCSCLLPPPAGTRRDRGRGRGKPISDPGRASVTEAATPCVAVGPAFAAAR</sequence>
<evidence type="ECO:0000313" key="3">
    <source>
        <dbReference type="Proteomes" id="UP000485058"/>
    </source>
</evidence>
<dbReference type="AlphaFoldDB" id="A0A699ZEN7"/>
<name>A0A699ZEN7_HAELA</name>
<proteinExistence type="predicted"/>
<accession>A0A699ZEN7</accession>
<comment type="caution">
    <text evidence="2">The sequence shown here is derived from an EMBL/GenBank/DDBJ whole genome shotgun (WGS) entry which is preliminary data.</text>
</comment>
<reference evidence="2 3" key="1">
    <citation type="submission" date="2020-02" db="EMBL/GenBank/DDBJ databases">
        <title>Draft genome sequence of Haematococcus lacustris strain NIES-144.</title>
        <authorList>
            <person name="Morimoto D."/>
            <person name="Nakagawa S."/>
            <person name="Yoshida T."/>
            <person name="Sawayama S."/>
        </authorList>
    </citation>
    <scope>NUCLEOTIDE SEQUENCE [LARGE SCALE GENOMIC DNA]</scope>
    <source>
        <strain evidence="2 3">NIES-144</strain>
    </source>
</reference>
<organism evidence="2 3">
    <name type="scientific">Haematococcus lacustris</name>
    <name type="common">Green alga</name>
    <name type="synonym">Haematococcus pluvialis</name>
    <dbReference type="NCBI Taxonomy" id="44745"/>
    <lineage>
        <taxon>Eukaryota</taxon>
        <taxon>Viridiplantae</taxon>
        <taxon>Chlorophyta</taxon>
        <taxon>core chlorophytes</taxon>
        <taxon>Chlorophyceae</taxon>
        <taxon>CS clade</taxon>
        <taxon>Chlamydomonadales</taxon>
        <taxon>Haematococcaceae</taxon>
        <taxon>Haematococcus</taxon>
    </lineage>
</organism>
<dbReference type="EMBL" id="BLLF01000677">
    <property type="protein sequence ID" value="GFH14012.1"/>
    <property type="molecule type" value="Genomic_DNA"/>
</dbReference>
<evidence type="ECO:0000313" key="2">
    <source>
        <dbReference type="EMBL" id="GFH14012.1"/>
    </source>
</evidence>
<dbReference type="Proteomes" id="UP000485058">
    <property type="component" value="Unassembled WGS sequence"/>
</dbReference>